<dbReference type="GO" id="GO:0005524">
    <property type="term" value="F:ATP binding"/>
    <property type="evidence" value="ECO:0007669"/>
    <property type="project" value="UniProtKB-KW"/>
</dbReference>
<reference evidence="7" key="1">
    <citation type="submission" date="2021-01" db="EMBL/GenBank/DDBJ databases">
        <title>Whole genome shotgun sequence of Planobispora rosea NBRC 15558.</title>
        <authorList>
            <person name="Komaki H."/>
            <person name="Tamura T."/>
        </authorList>
    </citation>
    <scope>NUCLEOTIDE SEQUENCE</scope>
    <source>
        <strain evidence="7">NBRC 15558</strain>
    </source>
</reference>
<comment type="caution">
    <text evidence="7">The sequence shown here is derived from an EMBL/GenBank/DDBJ whole genome shotgun (WGS) entry which is preliminary data.</text>
</comment>
<organism evidence="7 8">
    <name type="scientific">Planobispora rosea</name>
    <dbReference type="NCBI Taxonomy" id="35762"/>
    <lineage>
        <taxon>Bacteria</taxon>
        <taxon>Bacillati</taxon>
        <taxon>Actinomycetota</taxon>
        <taxon>Actinomycetes</taxon>
        <taxon>Streptosporangiales</taxon>
        <taxon>Streptosporangiaceae</taxon>
        <taxon>Planobispora</taxon>
    </lineage>
</organism>
<evidence type="ECO:0000256" key="2">
    <source>
        <dbReference type="ARBA" id="ARBA00022741"/>
    </source>
</evidence>
<dbReference type="InterPro" id="IPR000719">
    <property type="entry name" value="Prot_kinase_dom"/>
</dbReference>
<protein>
    <recommendedName>
        <fullName evidence="6">Protein kinase domain-containing protein</fullName>
    </recommendedName>
</protein>
<dbReference type="InterPro" id="IPR011009">
    <property type="entry name" value="Kinase-like_dom_sf"/>
</dbReference>
<evidence type="ECO:0000256" key="5">
    <source>
        <dbReference type="SAM" id="MobiDB-lite"/>
    </source>
</evidence>
<dbReference type="PANTHER" id="PTHR43289">
    <property type="entry name" value="MITOGEN-ACTIVATED PROTEIN KINASE KINASE KINASE 20-RELATED"/>
    <property type="match status" value="1"/>
</dbReference>
<name>A0A8J3WF05_PLARO</name>
<feature type="compositionally biased region" description="Basic and acidic residues" evidence="5">
    <location>
        <begin position="306"/>
        <end position="326"/>
    </location>
</feature>
<evidence type="ECO:0000256" key="3">
    <source>
        <dbReference type="ARBA" id="ARBA00022777"/>
    </source>
</evidence>
<keyword evidence="8" id="KW-1185">Reference proteome</keyword>
<dbReference type="InterPro" id="IPR008271">
    <property type="entry name" value="Ser/Thr_kinase_AS"/>
</dbReference>
<keyword evidence="2" id="KW-0547">Nucleotide-binding</keyword>
<feature type="compositionally biased region" description="Basic and acidic residues" evidence="5">
    <location>
        <begin position="334"/>
        <end position="344"/>
    </location>
</feature>
<dbReference type="GO" id="GO:0004674">
    <property type="term" value="F:protein serine/threonine kinase activity"/>
    <property type="evidence" value="ECO:0007669"/>
    <property type="project" value="TreeGrafter"/>
</dbReference>
<dbReference type="Gene3D" id="1.10.510.10">
    <property type="entry name" value="Transferase(Phosphotransferase) domain 1"/>
    <property type="match status" value="1"/>
</dbReference>
<sequence>MNPLQPGDPEQLGDYRLLGRLGEGGQGTVYLAEDRAGTPVAVKALHAAASSDPVRRRRFAGEAELIRQVSSFCVAEVLDADLDSERPYIVSEYVDGPSLKTAVETGGPRTGGALRRLAVGTVTALAAVHQAGIVHRDVKPPNVLLGPDGPRVIDFGIARLLDTAATTTGHVVGTVAYMSPEQVAGARVDFASDMFSWAATMAYAAGGEAPFGQDTVPAIMYRILHADPALPSLPDDLREVVAACLTRDPELRPTAREVLLRLIGDDTGGGGAALLGRPETRARSEAQVRAEAPVQPETQTQAETRVPPEPRPRLEAQTRLETRTRLESQVQPETRARLEPHAQPETRVPPENPAPGRPGARRWIWGAAAVTVALVVTVAVLVLRPGSGSGDPASEVAGTPLHVDDFSERTGWDGYTFNPDGPPEERTYRGHEIGRGVFSLRADSSYPTSPALSPIPAKTPVALSSPERDVLVGATAQVREGSTGTGALGLLCWWDENVPNGYQFLLGFDGTARVVRTAQGDRLNVTPAVRADAPGVGQTVRLRAACRRTDAGTRLTFWVDGTRVLDVTDARGLPGDGNSQAGVIAQVPEGGADVLTVSFDDFSVHRAR</sequence>
<evidence type="ECO:0000256" key="4">
    <source>
        <dbReference type="ARBA" id="ARBA00022840"/>
    </source>
</evidence>
<feature type="region of interest" description="Disordered" evidence="5">
    <location>
        <begin position="267"/>
        <end position="359"/>
    </location>
</feature>
<evidence type="ECO:0000313" key="8">
    <source>
        <dbReference type="Proteomes" id="UP000655044"/>
    </source>
</evidence>
<gene>
    <name evidence="7" type="ORF">Pro02_52930</name>
</gene>
<dbReference type="Gene3D" id="3.30.200.20">
    <property type="entry name" value="Phosphorylase Kinase, domain 1"/>
    <property type="match status" value="1"/>
</dbReference>
<evidence type="ECO:0000313" key="7">
    <source>
        <dbReference type="EMBL" id="GIH86885.1"/>
    </source>
</evidence>
<dbReference type="PANTHER" id="PTHR43289:SF34">
    <property type="entry name" value="SERINE_THREONINE-PROTEIN KINASE YBDM-RELATED"/>
    <property type="match status" value="1"/>
</dbReference>
<proteinExistence type="predicted"/>
<feature type="region of interest" description="Disordered" evidence="5">
    <location>
        <begin position="386"/>
        <end position="405"/>
    </location>
</feature>
<dbReference type="Pfam" id="PF00069">
    <property type="entry name" value="Pkinase"/>
    <property type="match status" value="1"/>
</dbReference>
<evidence type="ECO:0000259" key="6">
    <source>
        <dbReference type="PROSITE" id="PS50011"/>
    </source>
</evidence>
<dbReference type="Proteomes" id="UP000655044">
    <property type="component" value="Unassembled WGS sequence"/>
</dbReference>
<keyword evidence="3" id="KW-0418">Kinase</keyword>
<dbReference type="EMBL" id="BOOI01000051">
    <property type="protein sequence ID" value="GIH86885.1"/>
    <property type="molecule type" value="Genomic_DNA"/>
</dbReference>
<dbReference type="PROSITE" id="PS50011">
    <property type="entry name" value="PROTEIN_KINASE_DOM"/>
    <property type="match status" value="1"/>
</dbReference>
<dbReference type="AlphaFoldDB" id="A0A8J3WF05"/>
<accession>A0A8J3WF05</accession>
<feature type="domain" description="Protein kinase" evidence="6">
    <location>
        <begin position="15"/>
        <end position="263"/>
    </location>
</feature>
<dbReference type="RefSeq" id="WP_189243308.1">
    <property type="nucleotide sequence ID" value="NZ_BMQP01000034.1"/>
</dbReference>
<dbReference type="SMART" id="SM00220">
    <property type="entry name" value="S_TKc"/>
    <property type="match status" value="1"/>
</dbReference>
<dbReference type="PROSITE" id="PS00108">
    <property type="entry name" value="PROTEIN_KINASE_ST"/>
    <property type="match status" value="1"/>
</dbReference>
<keyword evidence="1" id="KW-0808">Transferase</keyword>
<keyword evidence="4" id="KW-0067">ATP-binding</keyword>
<dbReference type="SUPFAM" id="SSF56112">
    <property type="entry name" value="Protein kinase-like (PK-like)"/>
    <property type="match status" value="1"/>
</dbReference>
<dbReference type="Gene3D" id="2.60.120.560">
    <property type="entry name" value="Exo-inulinase, domain 1"/>
    <property type="match status" value="1"/>
</dbReference>
<evidence type="ECO:0000256" key="1">
    <source>
        <dbReference type="ARBA" id="ARBA00022679"/>
    </source>
</evidence>
<feature type="compositionally biased region" description="Basic and acidic residues" evidence="5">
    <location>
        <begin position="278"/>
        <end position="288"/>
    </location>
</feature>
<dbReference type="CDD" id="cd14014">
    <property type="entry name" value="STKc_PknB_like"/>
    <property type="match status" value="1"/>
</dbReference>